<organism evidence="3 4">
    <name type="scientific">Lactuca virosa</name>
    <dbReference type="NCBI Taxonomy" id="75947"/>
    <lineage>
        <taxon>Eukaryota</taxon>
        <taxon>Viridiplantae</taxon>
        <taxon>Streptophyta</taxon>
        <taxon>Embryophyta</taxon>
        <taxon>Tracheophyta</taxon>
        <taxon>Spermatophyta</taxon>
        <taxon>Magnoliopsida</taxon>
        <taxon>eudicotyledons</taxon>
        <taxon>Gunneridae</taxon>
        <taxon>Pentapetalae</taxon>
        <taxon>asterids</taxon>
        <taxon>campanulids</taxon>
        <taxon>Asterales</taxon>
        <taxon>Asteraceae</taxon>
        <taxon>Cichorioideae</taxon>
        <taxon>Cichorieae</taxon>
        <taxon>Lactucinae</taxon>
        <taxon>Lactuca</taxon>
    </lineage>
</organism>
<dbReference type="GO" id="GO:0008773">
    <property type="term" value="F:[protein-PII] uridylyltransferase activity"/>
    <property type="evidence" value="ECO:0007669"/>
    <property type="project" value="InterPro"/>
</dbReference>
<dbReference type="EMBL" id="CAKMRJ010005745">
    <property type="protein sequence ID" value="CAH1452393.1"/>
    <property type="molecule type" value="Genomic_DNA"/>
</dbReference>
<dbReference type="PANTHER" id="PTHR47320">
    <property type="entry name" value="BIFUNCTIONAL URIDYLYLTRANSFERASE/URIDYLYL-REMOVING ENZYME"/>
    <property type="match status" value="1"/>
</dbReference>
<evidence type="ECO:0000256" key="2">
    <source>
        <dbReference type="SAM" id="MobiDB-lite"/>
    </source>
</evidence>
<dbReference type="AlphaFoldDB" id="A0AAU9PPY4"/>
<gene>
    <name evidence="3" type="ORF">LVIROSA_LOCUS37692</name>
</gene>
<proteinExistence type="predicted"/>
<feature type="region of interest" description="Disordered" evidence="2">
    <location>
        <begin position="151"/>
        <end position="188"/>
    </location>
</feature>
<feature type="region of interest" description="Disordered" evidence="2">
    <location>
        <begin position="1"/>
        <end position="23"/>
    </location>
</feature>
<sequence length="301" mass="34327">MEPSMKEDAQSPSPYSNRNEVHPLSFGSAQNLEGLTLKATRHQDSYADNDVNSTSVFSRPMHEITFSTIDIPKLLKARSYTMMFHSGQLSRLPAVLEEGFFRGFYNNCQPFRLRTDERWILKEAILERKLNLPAHEKEVTKDISLIKKRMPVGSKPVPNTTQQRPKASLMTRSSSIHPQPEGVASPRKKIRRPCLQLGEIKEKSSKLTGDEVAGLNIHEAHVFSTNNGYSLDVFLVDGWPLQETKALHVTMERAIARSEGSWSDRYKITQTQPHSFRVLLKVWAFIEAWIPGKRYHVETEA</sequence>
<name>A0AAU9PPY4_9ASTR</name>
<keyword evidence="1" id="KW-0378">Hydrolase</keyword>
<keyword evidence="4" id="KW-1185">Reference proteome</keyword>
<dbReference type="PANTHER" id="PTHR47320:SF1">
    <property type="entry name" value="BIFUNCTIONAL URIDYLYLTRANSFERASE_URIDYLYL-REMOVING ENZYME"/>
    <property type="match status" value="1"/>
</dbReference>
<reference evidence="3 4" key="1">
    <citation type="submission" date="2022-01" db="EMBL/GenBank/DDBJ databases">
        <authorList>
            <person name="Xiong W."/>
            <person name="Schranz E."/>
        </authorList>
    </citation>
    <scope>NUCLEOTIDE SEQUENCE [LARGE SCALE GENOMIC DNA]</scope>
</reference>
<evidence type="ECO:0000256" key="1">
    <source>
        <dbReference type="ARBA" id="ARBA00022801"/>
    </source>
</evidence>
<protein>
    <submittedName>
        <fullName evidence="3">Uncharacterized protein</fullName>
    </submittedName>
</protein>
<dbReference type="GO" id="GO:0016787">
    <property type="term" value="F:hydrolase activity"/>
    <property type="evidence" value="ECO:0007669"/>
    <property type="project" value="UniProtKB-KW"/>
</dbReference>
<comment type="caution">
    <text evidence="3">The sequence shown here is derived from an EMBL/GenBank/DDBJ whole genome shotgun (WGS) entry which is preliminary data.</text>
</comment>
<dbReference type="InterPro" id="IPR010043">
    <property type="entry name" value="UTase/UR"/>
</dbReference>
<evidence type="ECO:0000313" key="3">
    <source>
        <dbReference type="EMBL" id="CAH1452393.1"/>
    </source>
</evidence>
<evidence type="ECO:0000313" key="4">
    <source>
        <dbReference type="Proteomes" id="UP001157418"/>
    </source>
</evidence>
<feature type="compositionally biased region" description="Polar residues" evidence="2">
    <location>
        <begin position="157"/>
        <end position="177"/>
    </location>
</feature>
<dbReference type="Proteomes" id="UP001157418">
    <property type="component" value="Unassembled WGS sequence"/>
</dbReference>
<accession>A0AAU9PPY4</accession>